<evidence type="ECO:0000313" key="3">
    <source>
        <dbReference type="Proteomes" id="UP001627154"/>
    </source>
</evidence>
<evidence type="ECO:0000313" key="2">
    <source>
        <dbReference type="EMBL" id="KAL3383825.1"/>
    </source>
</evidence>
<name>A0ABD2VSY1_9HYME</name>
<evidence type="ECO:0000256" key="1">
    <source>
        <dbReference type="SAM" id="MobiDB-lite"/>
    </source>
</evidence>
<reference evidence="2 3" key="1">
    <citation type="journal article" date="2024" name="bioRxiv">
        <title>A reference genome for Trichogramma kaykai: A tiny desert-dwelling parasitoid wasp with competing sex-ratio distorters.</title>
        <authorList>
            <person name="Culotta J."/>
            <person name="Lindsey A.R."/>
        </authorList>
    </citation>
    <scope>NUCLEOTIDE SEQUENCE [LARGE SCALE GENOMIC DNA]</scope>
    <source>
        <strain evidence="2 3">KSX58</strain>
    </source>
</reference>
<organism evidence="2 3">
    <name type="scientific">Trichogramma kaykai</name>
    <dbReference type="NCBI Taxonomy" id="54128"/>
    <lineage>
        <taxon>Eukaryota</taxon>
        <taxon>Metazoa</taxon>
        <taxon>Ecdysozoa</taxon>
        <taxon>Arthropoda</taxon>
        <taxon>Hexapoda</taxon>
        <taxon>Insecta</taxon>
        <taxon>Pterygota</taxon>
        <taxon>Neoptera</taxon>
        <taxon>Endopterygota</taxon>
        <taxon>Hymenoptera</taxon>
        <taxon>Apocrita</taxon>
        <taxon>Proctotrupomorpha</taxon>
        <taxon>Chalcidoidea</taxon>
        <taxon>Trichogrammatidae</taxon>
        <taxon>Trichogramma</taxon>
    </lineage>
</organism>
<dbReference type="AlphaFoldDB" id="A0ABD2VSY1"/>
<accession>A0ABD2VSY1</accession>
<protein>
    <submittedName>
        <fullName evidence="2">Uncharacterized protein</fullName>
    </submittedName>
</protein>
<proteinExistence type="predicted"/>
<feature type="region of interest" description="Disordered" evidence="1">
    <location>
        <begin position="1"/>
        <end position="68"/>
    </location>
</feature>
<dbReference type="EMBL" id="JBJJXI010000181">
    <property type="protein sequence ID" value="KAL3383825.1"/>
    <property type="molecule type" value="Genomic_DNA"/>
</dbReference>
<gene>
    <name evidence="2" type="ORF">TKK_020195</name>
</gene>
<sequence length="87" mass="9782">MDQEEARARCLSRPAKRYEIYSNKKRNKEPRQSVRMPRNSSLQPIEESSKNGARAGSSGPRYTEHAAIVSSANPLSKILRAGGPHYR</sequence>
<comment type="caution">
    <text evidence="2">The sequence shown here is derived from an EMBL/GenBank/DDBJ whole genome shotgun (WGS) entry which is preliminary data.</text>
</comment>
<keyword evidence="3" id="KW-1185">Reference proteome</keyword>
<dbReference type="Proteomes" id="UP001627154">
    <property type="component" value="Unassembled WGS sequence"/>
</dbReference>